<name>A0A1J5P976_9ZZZZ</name>
<feature type="region of interest" description="Disordered" evidence="1">
    <location>
        <begin position="85"/>
        <end position="124"/>
    </location>
</feature>
<dbReference type="EMBL" id="MLJW01008188">
    <property type="protein sequence ID" value="OIQ64359.1"/>
    <property type="molecule type" value="Genomic_DNA"/>
</dbReference>
<feature type="region of interest" description="Disordered" evidence="1">
    <location>
        <begin position="1"/>
        <end position="37"/>
    </location>
</feature>
<sequence>MLQQAGATDAPQQRTNAASDATPVWSDPAQPPAQAAQMLARALGSSGLFYESHLGAWAQGQRALSDLLGEPQGRLSPLLQQTDSVRQSGLAPRVDASTATTPASSPPRRDVASPAASVPGNAQRTVQAEVRAIAASGPQPQAPDAVVASPRHAGLAAYAGVQTAPQVAANPAALAARLPAELHGMVQQQLQALMQGQVVWQGAIWPGQTARWSIRPGTDDGAQKGVQRSGHNWVTVLDLDLPHLGPVQARLRLRGNRVDLTLQRGLAVQAAIDPALSLLHKAFQSAGVEVGGLQVHAPGAAAA</sequence>
<evidence type="ECO:0000259" key="2">
    <source>
        <dbReference type="Pfam" id="PF02120"/>
    </source>
</evidence>
<evidence type="ECO:0000256" key="1">
    <source>
        <dbReference type="SAM" id="MobiDB-lite"/>
    </source>
</evidence>
<keyword evidence="3" id="KW-0966">Cell projection</keyword>
<dbReference type="Pfam" id="PF02120">
    <property type="entry name" value="Flg_hook"/>
    <property type="match status" value="1"/>
</dbReference>
<comment type="caution">
    <text evidence="3">The sequence shown here is derived from an EMBL/GenBank/DDBJ whole genome shotgun (WGS) entry which is preliminary data.</text>
</comment>
<protein>
    <submittedName>
        <fullName evidence="3">Flagellar hook-length control protein FliK</fullName>
    </submittedName>
</protein>
<dbReference type="InterPro" id="IPR021136">
    <property type="entry name" value="Flagellar_hook_control-like_C"/>
</dbReference>
<evidence type="ECO:0000313" key="3">
    <source>
        <dbReference type="EMBL" id="OIQ64359.1"/>
    </source>
</evidence>
<proteinExistence type="predicted"/>
<feature type="compositionally biased region" description="Polar residues" evidence="1">
    <location>
        <begin position="1"/>
        <end position="19"/>
    </location>
</feature>
<reference evidence="3" key="1">
    <citation type="submission" date="2016-10" db="EMBL/GenBank/DDBJ databases">
        <title>Sequence of Gallionella enrichment culture.</title>
        <authorList>
            <person name="Poehlein A."/>
            <person name="Muehling M."/>
            <person name="Daniel R."/>
        </authorList>
    </citation>
    <scope>NUCLEOTIDE SEQUENCE</scope>
</reference>
<keyword evidence="3" id="KW-0282">Flagellum</keyword>
<feature type="domain" description="Flagellar hook-length control protein-like C-terminal" evidence="2">
    <location>
        <begin position="223"/>
        <end position="296"/>
    </location>
</feature>
<organism evidence="3">
    <name type="scientific">mine drainage metagenome</name>
    <dbReference type="NCBI Taxonomy" id="410659"/>
    <lineage>
        <taxon>unclassified sequences</taxon>
        <taxon>metagenomes</taxon>
        <taxon>ecological metagenomes</taxon>
    </lineage>
</organism>
<accession>A0A1J5P976</accession>
<keyword evidence="3" id="KW-0969">Cilium</keyword>
<gene>
    <name evidence="3" type="ORF">GALL_540900</name>
</gene>
<dbReference type="AlphaFoldDB" id="A0A1J5P976"/>